<evidence type="ECO:0008006" key="3">
    <source>
        <dbReference type="Google" id="ProtNLM"/>
    </source>
</evidence>
<sequence>MTVTAPAMTPAQAEAWHALFKVYKAHPEGSWNLYRPLQGAHDGPTTAGGRSVRDRLRFMWLSKDGVVNIVHGRAPEFFVESESYVLLAHATDEELEEVLLALESVDEDTHEATDKLSWTVEELAFEDRELPEGWLICFDPGDWSLAKRIDDVLRAVELRWRLDASSVLE</sequence>
<dbReference type="EMBL" id="AP027732">
    <property type="protein sequence ID" value="BDZ49720.1"/>
    <property type="molecule type" value="Genomic_DNA"/>
</dbReference>
<evidence type="ECO:0000313" key="1">
    <source>
        <dbReference type="EMBL" id="BDZ49720.1"/>
    </source>
</evidence>
<organism evidence="1 2">
    <name type="scientific">Frondihabitans sucicola</name>
    <dbReference type="NCBI Taxonomy" id="1268041"/>
    <lineage>
        <taxon>Bacteria</taxon>
        <taxon>Bacillati</taxon>
        <taxon>Actinomycetota</taxon>
        <taxon>Actinomycetes</taxon>
        <taxon>Micrococcales</taxon>
        <taxon>Microbacteriaceae</taxon>
        <taxon>Frondihabitans</taxon>
    </lineage>
</organism>
<keyword evidence="2" id="KW-1185">Reference proteome</keyword>
<name>A0ABN6XXK9_9MICO</name>
<accession>A0ABN6XXK9</accession>
<reference evidence="2" key="1">
    <citation type="journal article" date="2019" name="Int. J. Syst. Evol. Microbiol.">
        <title>The Global Catalogue of Microorganisms (GCM) 10K type strain sequencing project: providing services to taxonomists for standard genome sequencing and annotation.</title>
        <authorList>
            <consortium name="The Broad Institute Genomics Platform"/>
            <consortium name="The Broad Institute Genome Sequencing Center for Infectious Disease"/>
            <person name="Wu L."/>
            <person name="Ma J."/>
        </authorList>
    </citation>
    <scope>NUCLEOTIDE SEQUENCE [LARGE SCALE GENOMIC DNA]</scope>
    <source>
        <strain evidence="2">NBRC 108728</strain>
    </source>
</reference>
<evidence type="ECO:0000313" key="2">
    <source>
        <dbReference type="Proteomes" id="UP001321486"/>
    </source>
</evidence>
<gene>
    <name evidence="1" type="ORF">GCM10025867_19610</name>
</gene>
<dbReference type="RefSeq" id="WP_286346446.1">
    <property type="nucleotide sequence ID" value="NZ_AP027732.1"/>
</dbReference>
<protein>
    <recommendedName>
        <fullName evidence="3">DUF4265 domain-containing protein</fullName>
    </recommendedName>
</protein>
<proteinExistence type="predicted"/>
<dbReference type="Proteomes" id="UP001321486">
    <property type="component" value="Chromosome"/>
</dbReference>